<name>A0AAF0PPQ8_SOLVR</name>
<protein>
    <submittedName>
        <fullName evidence="1">Uncharacterized protein</fullName>
    </submittedName>
</protein>
<evidence type="ECO:0000313" key="1">
    <source>
        <dbReference type="EMBL" id="WMV08342.1"/>
    </source>
</evidence>
<dbReference type="AlphaFoldDB" id="A0AAF0PPQ8"/>
<keyword evidence="2" id="KW-1185">Reference proteome</keyword>
<evidence type="ECO:0000313" key="2">
    <source>
        <dbReference type="Proteomes" id="UP001234989"/>
    </source>
</evidence>
<dbReference type="Proteomes" id="UP001234989">
    <property type="component" value="Chromosome 1"/>
</dbReference>
<proteinExistence type="predicted"/>
<gene>
    <name evidence="1" type="ORF">MTR67_001727</name>
</gene>
<accession>A0AAF0PPQ8</accession>
<reference evidence="1" key="1">
    <citation type="submission" date="2023-08" db="EMBL/GenBank/DDBJ databases">
        <title>A de novo genome assembly of Solanum verrucosum Schlechtendal, a Mexican diploid species geographically isolated from the other diploid A-genome species in potato relatives.</title>
        <authorList>
            <person name="Hosaka K."/>
        </authorList>
    </citation>
    <scope>NUCLEOTIDE SEQUENCE</scope>
    <source>
        <tissue evidence="1">Young leaves</tissue>
    </source>
</reference>
<dbReference type="EMBL" id="CP133612">
    <property type="protein sequence ID" value="WMV08342.1"/>
    <property type="molecule type" value="Genomic_DNA"/>
</dbReference>
<sequence>MQCHIAQSFKTLRMLKTKIERQ</sequence>
<organism evidence="1 2">
    <name type="scientific">Solanum verrucosum</name>
    <dbReference type="NCBI Taxonomy" id="315347"/>
    <lineage>
        <taxon>Eukaryota</taxon>
        <taxon>Viridiplantae</taxon>
        <taxon>Streptophyta</taxon>
        <taxon>Embryophyta</taxon>
        <taxon>Tracheophyta</taxon>
        <taxon>Spermatophyta</taxon>
        <taxon>Magnoliopsida</taxon>
        <taxon>eudicotyledons</taxon>
        <taxon>Gunneridae</taxon>
        <taxon>Pentapetalae</taxon>
        <taxon>asterids</taxon>
        <taxon>lamiids</taxon>
        <taxon>Solanales</taxon>
        <taxon>Solanaceae</taxon>
        <taxon>Solanoideae</taxon>
        <taxon>Solaneae</taxon>
        <taxon>Solanum</taxon>
    </lineage>
</organism>